<accession>A0A1E3PXP4</accession>
<keyword evidence="3" id="KW-1185">Reference proteome</keyword>
<dbReference type="Pfam" id="PF06080">
    <property type="entry name" value="DUF938"/>
    <property type="match status" value="1"/>
</dbReference>
<comment type="similarity">
    <text evidence="1">Belongs to the UPF0585 family.</text>
</comment>
<dbReference type="Gene3D" id="3.40.50.150">
    <property type="entry name" value="Vaccinia Virus protein VP39"/>
    <property type="match status" value="1"/>
</dbReference>
<dbReference type="AlphaFoldDB" id="A0A1E3PXP4"/>
<dbReference type="SUPFAM" id="SSF53335">
    <property type="entry name" value="S-adenosyl-L-methionine-dependent methyltransferases"/>
    <property type="match status" value="1"/>
</dbReference>
<evidence type="ECO:0000313" key="2">
    <source>
        <dbReference type="EMBL" id="ODQ70205.1"/>
    </source>
</evidence>
<sequence length="229" mass="25588">MANELNTYVPGPNSWAKPGSAERNKVEVLPVLNQWFTGAALNSGIPIESRRVLELASGFGTQVSYFAEYTPSVTFQPTEAQEECIEAMKAVAEQATNHNILPPAKLNVVSDTDWLNVVEKSGPYDGIFVLNMLHISVWESTEKLFLHAGRILRGKNAAFLAVYGAFKRNGEYSGEGDRLFDIDLKRRDARWAIRDLESEVIPEAGKNGFKLKECHQMNFNNLLVIWTLA</sequence>
<organism evidence="2 3">
    <name type="scientific">Lipomyces starkeyi NRRL Y-11557</name>
    <dbReference type="NCBI Taxonomy" id="675824"/>
    <lineage>
        <taxon>Eukaryota</taxon>
        <taxon>Fungi</taxon>
        <taxon>Dikarya</taxon>
        <taxon>Ascomycota</taxon>
        <taxon>Saccharomycotina</taxon>
        <taxon>Lipomycetes</taxon>
        <taxon>Lipomycetales</taxon>
        <taxon>Lipomycetaceae</taxon>
        <taxon>Lipomyces</taxon>
    </lineage>
</organism>
<dbReference type="InterPro" id="IPR029063">
    <property type="entry name" value="SAM-dependent_MTases_sf"/>
</dbReference>
<proteinExistence type="inferred from homology"/>
<dbReference type="EMBL" id="KV454301">
    <property type="protein sequence ID" value="ODQ70205.1"/>
    <property type="molecule type" value="Genomic_DNA"/>
</dbReference>
<evidence type="ECO:0000256" key="1">
    <source>
        <dbReference type="ARBA" id="ARBA00008308"/>
    </source>
</evidence>
<gene>
    <name evidence="2" type="ORF">LIPSTDRAFT_113604</name>
</gene>
<dbReference type="OrthoDB" id="5330873at2759"/>
<reference evidence="2 3" key="1">
    <citation type="journal article" date="2016" name="Proc. Natl. Acad. Sci. U.S.A.">
        <title>Comparative genomics of biotechnologically important yeasts.</title>
        <authorList>
            <person name="Riley R."/>
            <person name="Haridas S."/>
            <person name="Wolfe K.H."/>
            <person name="Lopes M.R."/>
            <person name="Hittinger C.T."/>
            <person name="Goeker M."/>
            <person name="Salamov A.A."/>
            <person name="Wisecaver J.H."/>
            <person name="Long T.M."/>
            <person name="Calvey C.H."/>
            <person name="Aerts A.L."/>
            <person name="Barry K.W."/>
            <person name="Choi C."/>
            <person name="Clum A."/>
            <person name="Coughlan A.Y."/>
            <person name="Deshpande S."/>
            <person name="Douglass A.P."/>
            <person name="Hanson S.J."/>
            <person name="Klenk H.-P."/>
            <person name="LaButti K.M."/>
            <person name="Lapidus A."/>
            <person name="Lindquist E.A."/>
            <person name="Lipzen A.M."/>
            <person name="Meier-Kolthoff J.P."/>
            <person name="Ohm R.A."/>
            <person name="Otillar R.P."/>
            <person name="Pangilinan J.L."/>
            <person name="Peng Y."/>
            <person name="Rokas A."/>
            <person name="Rosa C.A."/>
            <person name="Scheuner C."/>
            <person name="Sibirny A.A."/>
            <person name="Slot J.C."/>
            <person name="Stielow J.B."/>
            <person name="Sun H."/>
            <person name="Kurtzman C.P."/>
            <person name="Blackwell M."/>
            <person name="Grigoriev I.V."/>
            <person name="Jeffries T.W."/>
        </authorList>
    </citation>
    <scope>NUCLEOTIDE SEQUENCE [LARGE SCALE GENOMIC DNA]</scope>
    <source>
        <strain evidence="2 3">NRRL Y-11557</strain>
    </source>
</reference>
<dbReference type="Proteomes" id="UP000094385">
    <property type="component" value="Unassembled WGS sequence"/>
</dbReference>
<evidence type="ECO:0008006" key="4">
    <source>
        <dbReference type="Google" id="ProtNLM"/>
    </source>
</evidence>
<dbReference type="InterPro" id="IPR010342">
    <property type="entry name" value="DUF938"/>
</dbReference>
<evidence type="ECO:0000313" key="3">
    <source>
        <dbReference type="Proteomes" id="UP000094385"/>
    </source>
</evidence>
<name>A0A1E3PXP4_LIPST</name>
<dbReference type="PANTHER" id="PTHR20974">
    <property type="entry name" value="UPF0585 PROTEIN CG18661"/>
    <property type="match status" value="1"/>
</dbReference>
<protein>
    <recommendedName>
        <fullName evidence="4">Methyltransferase type 12 domain-containing protein</fullName>
    </recommendedName>
</protein>
<dbReference type="PANTHER" id="PTHR20974:SF0">
    <property type="entry name" value="UPF0585 PROTEIN CG18661"/>
    <property type="match status" value="1"/>
</dbReference>